<keyword evidence="3" id="KW-1185">Reference proteome</keyword>
<evidence type="ECO:0000313" key="3">
    <source>
        <dbReference type="Proteomes" id="UP000030748"/>
    </source>
</evidence>
<dbReference type="PhylomeDB" id="A0A022Q470"/>
<proteinExistence type="predicted"/>
<dbReference type="Proteomes" id="UP000030748">
    <property type="component" value="Unassembled WGS sequence"/>
</dbReference>
<evidence type="ECO:0000256" key="1">
    <source>
        <dbReference type="SAM" id="MobiDB-lite"/>
    </source>
</evidence>
<dbReference type="eggNOG" id="ENOG502S7DS">
    <property type="taxonomic scope" value="Eukaryota"/>
</dbReference>
<dbReference type="AlphaFoldDB" id="A0A022Q470"/>
<dbReference type="PANTHER" id="PTHR34807:SF6">
    <property type="entry name" value="MYB-CC TYPE TRANSCRIPTION FACTOR LHEQLE-CONTAINING DOMAIN-CONTAINING PROTEIN"/>
    <property type="match status" value="1"/>
</dbReference>
<sequence>MDVSNKKTKRASVSFDQPRTIVDDDAKAKIKYQTLLTEYLELQKAFVSSKRKLQAAKQKRETVLSEVRFLRRKRKYLSKTRNEDAPENFDQAIVSCSSSKNEEAHENKPVNEEKNIRLTKKPKNRIIHEKGTGKRKISWPDQVTLQV</sequence>
<dbReference type="EMBL" id="KI632217">
    <property type="protein sequence ID" value="EYU21998.1"/>
    <property type="molecule type" value="Genomic_DNA"/>
</dbReference>
<dbReference type="PANTHER" id="PTHR34807">
    <property type="entry name" value="OS08G0270800 PROTEIN"/>
    <property type="match status" value="1"/>
</dbReference>
<feature type="region of interest" description="Disordered" evidence="1">
    <location>
        <begin position="97"/>
        <end position="147"/>
    </location>
</feature>
<feature type="compositionally biased region" description="Basic and acidic residues" evidence="1">
    <location>
        <begin position="100"/>
        <end position="116"/>
    </location>
</feature>
<name>A0A022Q470_ERYGU</name>
<dbReference type="OrthoDB" id="1295445at2759"/>
<dbReference type="OMA" id="WQDQVAF"/>
<accession>A0A022Q470</accession>
<reference evidence="2 3" key="1">
    <citation type="journal article" date="2013" name="Proc. Natl. Acad. Sci. U.S.A.">
        <title>Fine-scale variation in meiotic recombination in Mimulus inferred from population shotgun sequencing.</title>
        <authorList>
            <person name="Hellsten U."/>
            <person name="Wright K.M."/>
            <person name="Jenkins J."/>
            <person name="Shu S."/>
            <person name="Yuan Y."/>
            <person name="Wessler S.R."/>
            <person name="Schmutz J."/>
            <person name="Willis J.H."/>
            <person name="Rokhsar D.S."/>
        </authorList>
    </citation>
    <scope>NUCLEOTIDE SEQUENCE [LARGE SCALE GENOMIC DNA]</scope>
    <source>
        <strain evidence="3">cv. DUN x IM62</strain>
    </source>
</reference>
<gene>
    <name evidence="2" type="ORF">MIMGU_mgv1a015746mg</name>
</gene>
<evidence type="ECO:0000313" key="2">
    <source>
        <dbReference type="EMBL" id="EYU21998.1"/>
    </source>
</evidence>
<dbReference type="KEGG" id="egt:105975346"/>
<protein>
    <submittedName>
        <fullName evidence="2">Uncharacterized protein</fullName>
    </submittedName>
</protein>
<organism evidence="2 3">
    <name type="scientific">Erythranthe guttata</name>
    <name type="common">Yellow monkey flower</name>
    <name type="synonym">Mimulus guttatus</name>
    <dbReference type="NCBI Taxonomy" id="4155"/>
    <lineage>
        <taxon>Eukaryota</taxon>
        <taxon>Viridiplantae</taxon>
        <taxon>Streptophyta</taxon>
        <taxon>Embryophyta</taxon>
        <taxon>Tracheophyta</taxon>
        <taxon>Spermatophyta</taxon>
        <taxon>Magnoliopsida</taxon>
        <taxon>eudicotyledons</taxon>
        <taxon>Gunneridae</taxon>
        <taxon>Pentapetalae</taxon>
        <taxon>asterids</taxon>
        <taxon>lamiids</taxon>
        <taxon>Lamiales</taxon>
        <taxon>Phrymaceae</taxon>
        <taxon>Erythranthe</taxon>
    </lineage>
</organism>